<comment type="caution">
    <text evidence="1">The sequence shown here is derived from an EMBL/GenBank/DDBJ whole genome shotgun (WGS) entry which is preliminary data.</text>
</comment>
<dbReference type="EMBL" id="BMAT01007596">
    <property type="protein sequence ID" value="GFR67398.1"/>
    <property type="molecule type" value="Genomic_DNA"/>
</dbReference>
<dbReference type="Proteomes" id="UP000762676">
    <property type="component" value="Unassembled WGS sequence"/>
</dbReference>
<sequence>MLIRTTMFIIEGRSFIAKNPQQAVRPLQGRMNVKEGGTFRCICQLHITAMLHISLPSDTRNRGKTLTGFQPLNAVDIGMPGLARILQSTNKLEFPSALNRRPRKT</sequence>
<gene>
    <name evidence="1" type="ORF">ElyMa_003705500</name>
</gene>
<dbReference type="AlphaFoldDB" id="A0AAV4F3U8"/>
<reference evidence="1 2" key="1">
    <citation type="journal article" date="2021" name="Elife">
        <title>Chloroplast acquisition without the gene transfer in kleptoplastic sea slugs, Plakobranchus ocellatus.</title>
        <authorList>
            <person name="Maeda T."/>
            <person name="Takahashi S."/>
            <person name="Yoshida T."/>
            <person name="Shimamura S."/>
            <person name="Takaki Y."/>
            <person name="Nagai Y."/>
            <person name="Toyoda A."/>
            <person name="Suzuki Y."/>
            <person name="Arimoto A."/>
            <person name="Ishii H."/>
            <person name="Satoh N."/>
            <person name="Nishiyama T."/>
            <person name="Hasebe M."/>
            <person name="Maruyama T."/>
            <person name="Minagawa J."/>
            <person name="Obokata J."/>
            <person name="Shigenobu S."/>
        </authorList>
    </citation>
    <scope>NUCLEOTIDE SEQUENCE [LARGE SCALE GENOMIC DNA]</scope>
</reference>
<keyword evidence="2" id="KW-1185">Reference proteome</keyword>
<organism evidence="1 2">
    <name type="scientific">Elysia marginata</name>
    <dbReference type="NCBI Taxonomy" id="1093978"/>
    <lineage>
        <taxon>Eukaryota</taxon>
        <taxon>Metazoa</taxon>
        <taxon>Spiralia</taxon>
        <taxon>Lophotrochozoa</taxon>
        <taxon>Mollusca</taxon>
        <taxon>Gastropoda</taxon>
        <taxon>Heterobranchia</taxon>
        <taxon>Euthyneura</taxon>
        <taxon>Panpulmonata</taxon>
        <taxon>Sacoglossa</taxon>
        <taxon>Placobranchoidea</taxon>
        <taxon>Plakobranchidae</taxon>
        <taxon>Elysia</taxon>
    </lineage>
</organism>
<proteinExistence type="predicted"/>
<evidence type="ECO:0000313" key="2">
    <source>
        <dbReference type="Proteomes" id="UP000762676"/>
    </source>
</evidence>
<name>A0AAV4F3U8_9GAST</name>
<protein>
    <submittedName>
        <fullName evidence="1">Uncharacterized protein</fullName>
    </submittedName>
</protein>
<accession>A0AAV4F3U8</accession>
<evidence type="ECO:0000313" key="1">
    <source>
        <dbReference type="EMBL" id="GFR67398.1"/>
    </source>
</evidence>